<dbReference type="Pfam" id="PF00595">
    <property type="entry name" value="PDZ"/>
    <property type="match status" value="1"/>
</dbReference>
<dbReference type="InterPro" id="IPR036034">
    <property type="entry name" value="PDZ_sf"/>
</dbReference>
<organism evidence="4 5">
    <name type="scientific">Intoshia linei</name>
    <dbReference type="NCBI Taxonomy" id="1819745"/>
    <lineage>
        <taxon>Eukaryota</taxon>
        <taxon>Metazoa</taxon>
        <taxon>Spiralia</taxon>
        <taxon>Lophotrochozoa</taxon>
        <taxon>Mesozoa</taxon>
        <taxon>Orthonectida</taxon>
        <taxon>Rhopaluridae</taxon>
        <taxon>Intoshia</taxon>
    </lineage>
</organism>
<dbReference type="EMBL" id="LWCA01000547">
    <property type="protein sequence ID" value="OAF67919.1"/>
    <property type="molecule type" value="Genomic_DNA"/>
</dbReference>
<feature type="domain" description="C2" evidence="2">
    <location>
        <begin position="103"/>
        <end position="224"/>
    </location>
</feature>
<dbReference type="PANTHER" id="PTHR46848:SF1">
    <property type="entry name" value="REGULATOR OF G-PROTEIN SIGNALING 3"/>
    <property type="match status" value="1"/>
</dbReference>
<dbReference type="Pfam" id="PF00168">
    <property type="entry name" value="C2"/>
    <property type="match status" value="1"/>
</dbReference>
<dbReference type="SMART" id="SM00239">
    <property type="entry name" value="C2"/>
    <property type="match status" value="1"/>
</dbReference>
<proteinExistence type="predicted"/>
<dbReference type="SUPFAM" id="SSF50156">
    <property type="entry name" value="PDZ domain-like"/>
    <property type="match status" value="1"/>
</dbReference>
<dbReference type="PROSITE" id="PS50004">
    <property type="entry name" value="C2"/>
    <property type="match status" value="1"/>
</dbReference>
<dbReference type="Proteomes" id="UP000078046">
    <property type="component" value="Unassembled WGS sequence"/>
</dbReference>
<keyword evidence="5" id="KW-1185">Reference proteome</keyword>
<dbReference type="InterPro" id="IPR035892">
    <property type="entry name" value="C2_domain_sf"/>
</dbReference>
<gene>
    <name evidence="4" type="ORF">A3Q56_04348</name>
</gene>
<dbReference type="Gene3D" id="2.30.42.10">
    <property type="match status" value="1"/>
</dbReference>
<dbReference type="InterPro" id="IPR001478">
    <property type="entry name" value="PDZ"/>
</dbReference>
<evidence type="ECO:0000259" key="3">
    <source>
        <dbReference type="PROSITE" id="PS50106"/>
    </source>
</evidence>
<dbReference type="PROSITE" id="PS50106">
    <property type="entry name" value="PDZ"/>
    <property type="match status" value="1"/>
</dbReference>
<comment type="caution">
    <text evidence="4">The sequence shown here is derived from an EMBL/GenBank/DDBJ whole genome shotgun (WGS) entry which is preliminary data.</text>
</comment>
<accession>A0A177B0X2</accession>
<protein>
    <submittedName>
        <fullName evidence="4">Uncharacterized protein</fullName>
    </submittedName>
</protein>
<evidence type="ECO:0000313" key="4">
    <source>
        <dbReference type="EMBL" id="OAF67919.1"/>
    </source>
</evidence>
<dbReference type="SMART" id="SM00228">
    <property type="entry name" value="PDZ"/>
    <property type="match status" value="1"/>
</dbReference>
<evidence type="ECO:0000313" key="5">
    <source>
        <dbReference type="Proteomes" id="UP000078046"/>
    </source>
</evidence>
<reference evidence="4 5" key="1">
    <citation type="submission" date="2016-04" db="EMBL/GenBank/DDBJ databases">
        <title>The genome of Intoshia linei affirms orthonectids as highly simplified spiralians.</title>
        <authorList>
            <person name="Mikhailov K.V."/>
            <person name="Slusarev G.S."/>
            <person name="Nikitin M.A."/>
            <person name="Logacheva M.D."/>
            <person name="Penin A."/>
            <person name="Aleoshin V."/>
            <person name="Panchin Y.V."/>
        </authorList>
    </citation>
    <scope>NUCLEOTIDE SEQUENCE [LARGE SCALE GENOMIC DNA]</scope>
    <source>
        <strain evidence="4">Intl2013</strain>
        <tissue evidence="4">Whole animal</tissue>
    </source>
</reference>
<evidence type="ECO:0000259" key="2">
    <source>
        <dbReference type="PROSITE" id="PS50004"/>
    </source>
</evidence>
<dbReference type="PANTHER" id="PTHR46848">
    <property type="entry name" value="REGULATOR OF G-PROTEIN SIGNALING 3"/>
    <property type="match status" value="1"/>
</dbReference>
<evidence type="ECO:0000256" key="1">
    <source>
        <dbReference type="SAM" id="MobiDB-lite"/>
    </source>
</evidence>
<dbReference type="AlphaFoldDB" id="A0A177B0X2"/>
<dbReference type="InterPro" id="IPR000008">
    <property type="entry name" value="C2_dom"/>
</dbReference>
<feature type="region of interest" description="Disordered" evidence="1">
    <location>
        <begin position="1"/>
        <end position="22"/>
    </location>
</feature>
<dbReference type="GO" id="GO:0005634">
    <property type="term" value="C:nucleus"/>
    <property type="evidence" value="ECO:0007669"/>
    <property type="project" value="TreeGrafter"/>
</dbReference>
<dbReference type="Gene3D" id="2.60.40.150">
    <property type="entry name" value="C2 domain"/>
    <property type="match status" value="1"/>
</dbReference>
<feature type="domain" description="PDZ" evidence="3">
    <location>
        <begin position="264"/>
        <end position="340"/>
    </location>
</feature>
<dbReference type="OrthoDB" id="2272012at2759"/>
<dbReference type="GO" id="GO:0005886">
    <property type="term" value="C:plasma membrane"/>
    <property type="evidence" value="ECO:0007669"/>
    <property type="project" value="TreeGrafter"/>
</dbReference>
<sequence length="372" mass="42673">MYKPLVNLNGHSPIPPHSKQDTCSKLENFPSTSSEYELRTFHKPSQKFIKLINQSIENVLDDQDCQDFDGKDSIEKTSYSDKTTSLHTLSTREIDKFKLFKEFKGIVKIEIYGNVGLFTVHVIRAKSLQTCHKICNSFVECKLIDVIDEKNLKPDQNEEIKLNNTNPIYHQKNTFEFTKNDYNKRICINIWNRPGGNCCHELIGTTSFGVYGLLKKSKNVSGWYCLLPCSVGIKKHLKYKKNKSLNLDVPNVSSHLMKTMESFYVELVSNSVGFGVVVSGENPVYICRIEQGSPAEIAGVCINDVLVRFNGVNISRSSSYSVAKLFRTCSKASIHLLRKQHTLIKDRDYYKDKDYILKRNENFHLSKKRYVI</sequence>
<name>A0A177B0X2_9BILA</name>
<dbReference type="SUPFAM" id="SSF49562">
    <property type="entry name" value="C2 domain (Calcium/lipid-binding domain, CaLB)"/>
    <property type="match status" value="1"/>
</dbReference>